<evidence type="ECO:0000259" key="4">
    <source>
        <dbReference type="Pfam" id="PF08241"/>
    </source>
</evidence>
<dbReference type="InterPro" id="IPR029063">
    <property type="entry name" value="SAM-dependent_MTases_sf"/>
</dbReference>
<keyword evidence="3" id="KW-0808">Transferase</keyword>
<evidence type="ECO:0000256" key="3">
    <source>
        <dbReference type="ARBA" id="ARBA00022679"/>
    </source>
</evidence>
<sequence>MNKWDTETAEWYAEKYGEYATNKLGLESLKLEVDFSVVDIGCGTGCALRHASETITKGTLIGIDPVPRMVEIAREKTCGHLAEDRITYYEGSAEKLPINDAFADVVLAFDSYDHWQDQAKGLKEVRRVLKPTGLFVVVKDGGLPNLAGAKKEFLSGLLSAGFKVVQEHDVNEGDVSFSQWICITEN</sequence>
<evidence type="ECO:0000313" key="6">
    <source>
        <dbReference type="Proteomes" id="UP001501565"/>
    </source>
</evidence>
<dbReference type="CDD" id="cd02440">
    <property type="entry name" value="AdoMet_MTases"/>
    <property type="match status" value="1"/>
</dbReference>
<keyword evidence="2" id="KW-0489">Methyltransferase</keyword>
<dbReference type="SUPFAM" id="SSF53335">
    <property type="entry name" value="S-adenosyl-L-methionine-dependent methyltransferases"/>
    <property type="match status" value="1"/>
</dbReference>
<accession>A0ABP7MQX4</accession>
<protein>
    <recommendedName>
        <fullName evidence="4">Methyltransferase type 11 domain-containing protein</fullName>
    </recommendedName>
</protein>
<comment type="caution">
    <text evidence="5">The sequence shown here is derived from an EMBL/GenBank/DDBJ whole genome shotgun (WGS) entry which is preliminary data.</text>
</comment>
<dbReference type="Gene3D" id="3.40.50.150">
    <property type="entry name" value="Vaccinia Virus protein VP39"/>
    <property type="match status" value="1"/>
</dbReference>
<dbReference type="Pfam" id="PF08241">
    <property type="entry name" value="Methyltransf_11"/>
    <property type="match status" value="1"/>
</dbReference>
<dbReference type="Proteomes" id="UP001501565">
    <property type="component" value="Unassembled WGS sequence"/>
</dbReference>
<dbReference type="RefSeq" id="WP_344798940.1">
    <property type="nucleotide sequence ID" value="NZ_BAABBN010000007.1"/>
</dbReference>
<gene>
    <name evidence="5" type="ORF">GCM10022277_25720</name>
</gene>
<proteinExistence type="inferred from homology"/>
<feature type="domain" description="Methyltransferase type 11" evidence="4">
    <location>
        <begin position="38"/>
        <end position="137"/>
    </location>
</feature>
<dbReference type="InterPro" id="IPR051052">
    <property type="entry name" value="Diverse_substrate_MTase"/>
</dbReference>
<dbReference type="PANTHER" id="PTHR44942">
    <property type="entry name" value="METHYLTRANSF_11 DOMAIN-CONTAINING PROTEIN"/>
    <property type="match status" value="1"/>
</dbReference>
<comment type="similarity">
    <text evidence="1">Belongs to the methyltransferase superfamily.</text>
</comment>
<reference evidence="6" key="1">
    <citation type="journal article" date="2019" name="Int. J. Syst. Evol. Microbiol.">
        <title>The Global Catalogue of Microorganisms (GCM) 10K type strain sequencing project: providing services to taxonomists for standard genome sequencing and annotation.</title>
        <authorList>
            <consortium name="The Broad Institute Genomics Platform"/>
            <consortium name="The Broad Institute Genome Sequencing Center for Infectious Disease"/>
            <person name="Wu L."/>
            <person name="Ma J."/>
        </authorList>
    </citation>
    <scope>NUCLEOTIDE SEQUENCE [LARGE SCALE GENOMIC DNA]</scope>
    <source>
        <strain evidence="6">JCM 17551</strain>
    </source>
</reference>
<organism evidence="5 6">
    <name type="scientific">Litoribacillus peritrichatus</name>
    <dbReference type="NCBI Taxonomy" id="718191"/>
    <lineage>
        <taxon>Bacteria</taxon>
        <taxon>Pseudomonadati</taxon>
        <taxon>Pseudomonadota</taxon>
        <taxon>Gammaproteobacteria</taxon>
        <taxon>Oceanospirillales</taxon>
        <taxon>Oceanospirillaceae</taxon>
        <taxon>Litoribacillus</taxon>
    </lineage>
</organism>
<dbReference type="EMBL" id="BAABBN010000007">
    <property type="protein sequence ID" value="GAA3928075.1"/>
    <property type="molecule type" value="Genomic_DNA"/>
</dbReference>
<evidence type="ECO:0000256" key="2">
    <source>
        <dbReference type="ARBA" id="ARBA00022603"/>
    </source>
</evidence>
<dbReference type="PANTHER" id="PTHR44942:SF4">
    <property type="entry name" value="METHYLTRANSFERASE TYPE 11 DOMAIN-CONTAINING PROTEIN"/>
    <property type="match status" value="1"/>
</dbReference>
<name>A0ABP7MQX4_9GAMM</name>
<evidence type="ECO:0000256" key="1">
    <source>
        <dbReference type="ARBA" id="ARBA00008361"/>
    </source>
</evidence>
<evidence type="ECO:0000313" key="5">
    <source>
        <dbReference type="EMBL" id="GAA3928075.1"/>
    </source>
</evidence>
<dbReference type="InterPro" id="IPR013216">
    <property type="entry name" value="Methyltransf_11"/>
</dbReference>
<keyword evidence="6" id="KW-1185">Reference proteome</keyword>